<reference evidence="7" key="1">
    <citation type="journal article" date="2019" name="Int. J. Syst. Evol. Microbiol.">
        <title>The Global Catalogue of Microorganisms (GCM) 10K type strain sequencing project: providing services to taxonomists for standard genome sequencing and annotation.</title>
        <authorList>
            <consortium name="The Broad Institute Genomics Platform"/>
            <consortium name="The Broad Institute Genome Sequencing Center for Infectious Disease"/>
            <person name="Wu L."/>
            <person name="Ma J."/>
        </authorList>
    </citation>
    <scope>NUCLEOTIDE SEQUENCE [LARGE SCALE GENOMIC DNA]</scope>
    <source>
        <strain evidence="7">JCM 4816</strain>
    </source>
</reference>
<evidence type="ECO:0000313" key="6">
    <source>
        <dbReference type="EMBL" id="MFC5906546.1"/>
    </source>
</evidence>
<keyword evidence="7" id="KW-1185">Reference proteome</keyword>
<dbReference type="Gene3D" id="6.10.250.690">
    <property type="match status" value="1"/>
</dbReference>
<dbReference type="PANTHER" id="PTHR48111">
    <property type="entry name" value="REGULATOR OF RPOS"/>
    <property type="match status" value="1"/>
</dbReference>
<protein>
    <submittedName>
        <fullName evidence="6">Response regulator</fullName>
    </submittedName>
</protein>
<dbReference type="CDD" id="cd00383">
    <property type="entry name" value="trans_reg_C"/>
    <property type="match status" value="1"/>
</dbReference>
<dbReference type="InterPro" id="IPR001789">
    <property type="entry name" value="Sig_transdc_resp-reg_receiver"/>
</dbReference>
<dbReference type="InterPro" id="IPR011006">
    <property type="entry name" value="CheY-like_superfamily"/>
</dbReference>
<proteinExistence type="predicted"/>
<dbReference type="InterPro" id="IPR016032">
    <property type="entry name" value="Sig_transdc_resp-reg_C-effctor"/>
</dbReference>
<evidence type="ECO:0000259" key="4">
    <source>
        <dbReference type="PROSITE" id="PS50110"/>
    </source>
</evidence>
<dbReference type="Pfam" id="PF00486">
    <property type="entry name" value="Trans_reg_C"/>
    <property type="match status" value="1"/>
</dbReference>
<evidence type="ECO:0000259" key="5">
    <source>
        <dbReference type="PROSITE" id="PS51755"/>
    </source>
</evidence>
<feature type="domain" description="Response regulatory" evidence="4">
    <location>
        <begin position="3"/>
        <end position="116"/>
    </location>
</feature>
<feature type="domain" description="OmpR/PhoB-type" evidence="5">
    <location>
        <begin position="126"/>
        <end position="234"/>
    </location>
</feature>
<dbReference type="PROSITE" id="PS50110">
    <property type="entry name" value="RESPONSE_REGULATORY"/>
    <property type="match status" value="1"/>
</dbReference>
<dbReference type="RefSeq" id="WP_380580062.1">
    <property type="nucleotide sequence ID" value="NZ_JBHSQJ010000013.1"/>
</dbReference>
<feature type="DNA-binding region" description="OmpR/PhoB-type" evidence="3">
    <location>
        <begin position="126"/>
        <end position="234"/>
    </location>
</feature>
<keyword evidence="2" id="KW-0597">Phosphoprotein</keyword>
<sequence>MTRILVVDDEPQMLRALRINLQARKYTVATALTGTAALDEFARRLPDAVLLDLGLPDLDGFEVIQALRLRSRVPIIVVSGRSGAAEKVAALDAGADDYVTKPFSMSEILARVRALLRRPAGADTSPRRAVVGEYTVDLDECTVRRTADGASTAVGAETVRLTPTEWKILSLLLPYPGRLVSAGHLLAAVRGPGHERNTNYLRVYFTGLRRKLEPDPAHPRHLITEPGMGYRYEP</sequence>
<feature type="modified residue" description="4-aspartylphosphate" evidence="2">
    <location>
        <position position="52"/>
    </location>
</feature>
<evidence type="ECO:0000313" key="7">
    <source>
        <dbReference type="Proteomes" id="UP001596174"/>
    </source>
</evidence>
<gene>
    <name evidence="6" type="ORF">ACFP3V_04835</name>
</gene>
<dbReference type="Gene3D" id="3.40.50.2300">
    <property type="match status" value="1"/>
</dbReference>
<dbReference type="Pfam" id="PF00072">
    <property type="entry name" value="Response_reg"/>
    <property type="match status" value="1"/>
</dbReference>
<dbReference type="SMART" id="SM00448">
    <property type="entry name" value="REC"/>
    <property type="match status" value="1"/>
</dbReference>
<dbReference type="SUPFAM" id="SSF46894">
    <property type="entry name" value="C-terminal effector domain of the bipartite response regulators"/>
    <property type="match status" value="1"/>
</dbReference>
<dbReference type="InterPro" id="IPR039420">
    <property type="entry name" value="WalR-like"/>
</dbReference>
<dbReference type="EMBL" id="JBHSQJ010000013">
    <property type="protein sequence ID" value="MFC5906546.1"/>
    <property type="molecule type" value="Genomic_DNA"/>
</dbReference>
<name>A0ABW1G0I7_9ACTN</name>
<dbReference type="PROSITE" id="PS51755">
    <property type="entry name" value="OMPR_PHOB"/>
    <property type="match status" value="1"/>
</dbReference>
<dbReference type="Proteomes" id="UP001596174">
    <property type="component" value="Unassembled WGS sequence"/>
</dbReference>
<dbReference type="Gene3D" id="1.10.10.10">
    <property type="entry name" value="Winged helix-like DNA-binding domain superfamily/Winged helix DNA-binding domain"/>
    <property type="match status" value="1"/>
</dbReference>
<comment type="caution">
    <text evidence="6">The sequence shown here is derived from an EMBL/GenBank/DDBJ whole genome shotgun (WGS) entry which is preliminary data.</text>
</comment>
<dbReference type="PANTHER" id="PTHR48111:SF50">
    <property type="entry name" value="KDP OPERON TRANSCRIPTIONAL REGULATORY PROTEIN KDPE"/>
    <property type="match status" value="1"/>
</dbReference>
<evidence type="ECO:0000256" key="3">
    <source>
        <dbReference type="PROSITE-ProRule" id="PRU01091"/>
    </source>
</evidence>
<dbReference type="SMART" id="SM00862">
    <property type="entry name" value="Trans_reg_C"/>
    <property type="match status" value="1"/>
</dbReference>
<dbReference type="InterPro" id="IPR001867">
    <property type="entry name" value="OmpR/PhoB-type_DNA-bd"/>
</dbReference>
<keyword evidence="1 3" id="KW-0238">DNA-binding</keyword>
<evidence type="ECO:0000256" key="1">
    <source>
        <dbReference type="ARBA" id="ARBA00023125"/>
    </source>
</evidence>
<accession>A0ABW1G0I7</accession>
<organism evidence="6 7">
    <name type="scientific">Streptacidiphilus monticola</name>
    <dbReference type="NCBI Taxonomy" id="2161674"/>
    <lineage>
        <taxon>Bacteria</taxon>
        <taxon>Bacillati</taxon>
        <taxon>Actinomycetota</taxon>
        <taxon>Actinomycetes</taxon>
        <taxon>Kitasatosporales</taxon>
        <taxon>Streptomycetaceae</taxon>
        <taxon>Streptacidiphilus</taxon>
    </lineage>
</organism>
<dbReference type="InterPro" id="IPR036388">
    <property type="entry name" value="WH-like_DNA-bd_sf"/>
</dbReference>
<dbReference type="SUPFAM" id="SSF52172">
    <property type="entry name" value="CheY-like"/>
    <property type="match status" value="1"/>
</dbReference>
<evidence type="ECO:0000256" key="2">
    <source>
        <dbReference type="PROSITE-ProRule" id="PRU00169"/>
    </source>
</evidence>